<feature type="transmembrane region" description="Helical" evidence="11">
    <location>
        <begin position="249"/>
        <end position="275"/>
    </location>
</feature>
<dbReference type="KEGG" id="mtim:DIR46_23060"/>
<dbReference type="CDD" id="cd17394">
    <property type="entry name" value="MFS_FucP_like"/>
    <property type="match status" value="1"/>
</dbReference>
<accession>A0A2S2DNX6</accession>
<evidence type="ECO:0000259" key="12">
    <source>
        <dbReference type="PROSITE" id="PS50850"/>
    </source>
</evidence>
<dbReference type="EMBL" id="CP029343">
    <property type="protein sequence ID" value="AWL07017.1"/>
    <property type="molecule type" value="Genomic_DNA"/>
</dbReference>
<evidence type="ECO:0000256" key="10">
    <source>
        <dbReference type="ARBA" id="ARBA00023136"/>
    </source>
</evidence>
<gene>
    <name evidence="13" type="ORF">DIR46_23060</name>
</gene>
<dbReference type="GO" id="GO:0005354">
    <property type="term" value="F:galactose transmembrane transporter activity"/>
    <property type="evidence" value="ECO:0007669"/>
    <property type="project" value="InterPro"/>
</dbReference>
<dbReference type="PANTHER" id="PTHR43702:SF3">
    <property type="entry name" value="PROTEIN TSGA"/>
    <property type="match status" value="1"/>
</dbReference>
<evidence type="ECO:0000256" key="7">
    <source>
        <dbReference type="ARBA" id="ARBA00022597"/>
    </source>
</evidence>
<keyword evidence="5" id="KW-1003">Cell membrane</keyword>
<evidence type="ECO:0000256" key="4">
    <source>
        <dbReference type="ARBA" id="ARBA00022448"/>
    </source>
</evidence>
<dbReference type="SUPFAM" id="SSF103473">
    <property type="entry name" value="MFS general substrate transporter"/>
    <property type="match status" value="1"/>
</dbReference>
<evidence type="ECO:0000256" key="3">
    <source>
        <dbReference type="ARBA" id="ARBA00009120"/>
    </source>
</evidence>
<feature type="transmembrane region" description="Helical" evidence="11">
    <location>
        <begin position="400"/>
        <end position="419"/>
    </location>
</feature>
<dbReference type="Gene3D" id="1.20.1250.20">
    <property type="entry name" value="MFS general substrate transporter like domains"/>
    <property type="match status" value="2"/>
</dbReference>
<keyword evidence="10 11" id="KW-0472">Membrane</keyword>
<feature type="transmembrane region" description="Helical" evidence="11">
    <location>
        <begin position="205"/>
        <end position="222"/>
    </location>
</feature>
<feature type="transmembrane region" description="Helical" evidence="11">
    <location>
        <begin position="93"/>
        <end position="112"/>
    </location>
</feature>
<comment type="similarity">
    <text evidence="3">Belongs to the major facilitator superfamily. FHS transporter (TC 2.A.1.7) family.</text>
</comment>
<dbReference type="AlphaFoldDB" id="A0A2S2DNX6"/>
<keyword evidence="7" id="KW-0762">Sugar transport</keyword>
<evidence type="ECO:0000256" key="6">
    <source>
        <dbReference type="ARBA" id="ARBA00022519"/>
    </source>
</evidence>
<name>A0A2S2DNX6_9BURK</name>
<proteinExistence type="inferred from homology"/>
<comment type="subcellular location">
    <subcellularLocation>
        <location evidence="2">Cell inner membrane</location>
        <topology evidence="2">Multi-pass membrane protein</topology>
    </subcellularLocation>
</comment>
<reference evidence="13 14" key="1">
    <citation type="submission" date="2018-05" db="EMBL/GenBank/DDBJ databases">
        <title>Complete genome sequence of Massilia oculi sp. nov. CCUG 43427T (=DSM 26321T), the type strain of M. oculi, and comparison with genome sequences of other Massilia strains.</title>
        <authorList>
            <person name="Zhu B."/>
        </authorList>
    </citation>
    <scope>NUCLEOTIDE SEQUENCE [LARGE SCALE GENOMIC DNA]</scope>
    <source>
        <strain evidence="13 14">CCUG 43427</strain>
    </source>
</reference>
<dbReference type="InterPro" id="IPR050375">
    <property type="entry name" value="MFS_TsgA-like"/>
</dbReference>
<dbReference type="PANTHER" id="PTHR43702">
    <property type="entry name" value="L-FUCOSE-PROTON SYMPORTER"/>
    <property type="match status" value="1"/>
</dbReference>
<evidence type="ECO:0000313" key="14">
    <source>
        <dbReference type="Proteomes" id="UP000245820"/>
    </source>
</evidence>
<feature type="transmembrane region" description="Helical" evidence="11">
    <location>
        <begin position="375"/>
        <end position="394"/>
    </location>
</feature>
<comment type="function">
    <text evidence="1">Intake of glucose and galactose.</text>
</comment>
<evidence type="ECO:0000256" key="1">
    <source>
        <dbReference type="ARBA" id="ARBA00003321"/>
    </source>
</evidence>
<dbReference type="InterPro" id="IPR005964">
    <property type="entry name" value="Glc/Gal_transptr_bac"/>
</dbReference>
<feature type="transmembrane region" description="Helical" evidence="11">
    <location>
        <begin position="21"/>
        <end position="41"/>
    </location>
</feature>
<feature type="transmembrane region" description="Helical" evidence="11">
    <location>
        <begin position="163"/>
        <end position="185"/>
    </location>
</feature>
<evidence type="ECO:0000256" key="5">
    <source>
        <dbReference type="ARBA" id="ARBA00022475"/>
    </source>
</evidence>
<dbReference type="InterPro" id="IPR011701">
    <property type="entry name" value="MFS"/>
</dbReference>
<feature type="transmembrane region" description="Helical" evidence="11">
    <location>
        <begin position="287"/>
        <end position="305"/>
    </location>
</feature>
<evidence type="ECO:0000256" key="2">
    <source>
        <dbReference type="ARBA" id="ARBA00004429"/>
    </source>
</evidence>
<organism evidence="13 14">
    <name type="scientific">Massilia oculi</name>
    <dbReference type="NCBI Taxonomy" id="945844"/>
    <lineage>
        <taxon>Bacteria</taxon>
        <taxon>Pseudomonadati</taxon>
        <taxon>Pseudomonadota</taxon>
        <taxon>Betaproteobacteria</taxon>
        <taxon>Burkholderiales</taxon>
        <taxon>Oxalobacteraceae</taxon>
        <taxon>Telluria group</taxon>
        <taxon>Massilia</taxon>
    </lineage>
</organism>
<dbReference type="GO" id="GO:0055056">
    <property type="term" value="F:D-glucose transmembrane transporter activity"/>
    <property type="evidence" value="ECO:0007669"/>
    <property type="project" value="InterPro"/>
</dbReference>
<evidence type="ECO:0000313" key="13">
    <source>
        <dbReference type="EMBL" id="AWL07017.1"/>
    </source>
</evidence>
<dbReference type="NCBIfam" id="TIGR01272">
    <property type="entry name" value="gluP"/>
    <property type="match status" value="1"/>
</dbReference>
<feature type="transmembrane region" description="Helical" evidence="11">
    <location>
        <begin position="61"/>
        <end position="81"/>
    </location>
</feature>
<keyword evidence="9 11" id="KW-1133">Transmembrane helix</keyword>
<evidence type="ECO:0000256" key="9">
    <source>
        <dbReference type="ARBA" id="ARBA00022989"/>
    </source>
</evidence>
<sequence>MANMPYKAAPAAQNQGAATQLDSNTSALVIVTILFFMWGLITSLNDVLIPHLKAVYTLTYVQAMLVQFCFFGAYAIVSLPAGALIRRIGYQKGAVAGLLVAAAGCTLFYPASFGGYGLFLLALFVLASGITVLQVAANPYVAVLGPARTASSRLTLTQAFNSLGTTIGPAVGGLLILSAAGTVAVAGVDTVAEAAAEAASVRGPYLVLAGVLVMLAVLFRLARLPAIADTDDAPLAGESQGSALAHRHLVLGAIGIFLYVGAEVSIGSFLINFIGEPHIAGLSHADAAHYVSIYWGGAMIGRFIGFAVMRVVSPGKTLAFNSLAAIALVLVATFTEGDLAMWAILAVGLCNSIMFPTIFSMALHGLGRHTGQASGILCMAIVGGALVPFAQGALADSFNVQVSFLLPAACYAFVLYFGARYASMYTAK</sequence>
<dbReference type="InterPro" id="IPR020846">
    <property type="entry name" value="MFS_dom"/>
</dbReference>
<keyword evidence="6" id="KW-0997">Cell inner membrane</keyword>
<dbReference type="OrthoDB" id="9795150at2"/>
<dbReference type="Pfam" id="PF07690">
    <property type="entry name" value="MFS_1"/>
    <property type="match status" value="1"/>
</dbReference>
<protein>
    <submittedName>
        <fullName evidence="13">Glucose/galactose MFS transporter</fullName>
    </submittedName>
</protein>
<evidence type="ECO:0000256" key="8">
    <source>
        <dbReference type="ARBA" id="ARBA00022692"/>
    </source>
</evidence>
<dbReference type="Proteomes" id="UP000245820">
    <property type="component" value="Chromosome"/>
</dbReference>
<keyword evidence="14" id="KW-1185">Reference proteome</keyword>
<keyword evidence="8 11" id="KW-0812">Transmembrane</keyword>
<evidence type="ECO:0000256" key="11">
    <source>
        <dbReference type="SAM" id="Phobius"/>
    </source>
</evidence>
<feature type="transmembrane region" description="Helical" evidence="11">
    <location>
        <begin position="340"/>
        <end position="363"/>
    </location>
</feature>
<keyword evidence="4" id="KW-0813">Transport</keyword>
<feature type="transmembrane region" description="Helical" evidence="11">
    <location>
        <begin position="317"/>
        <end position="334"/>
    </location>
</feature>
<dbReference type="PROSITE" id="PS50850">
    <property type="entry name" value="MFS"/>
    <property type="match status" value="1"/>
</dbReference>
<dbReference type="InterPro" id="IPR036259">
    <property type="entry name" value="MFS_trans_sf"/>
</dbReference>
<feature type="transmembrane region" description="Helical" evidence="11">
    <location>
        <begin position="118"/>
        <end position="142"/>
    </location>
</feature>
<dbReference type="GO" id="GO:1904659">
    <property type="term" value="P:D-glucose transmembrane transport"/>
    <property type="evidence" value="ECO:0007669"/>
    <property type="project" value="InterPro"/>
</dbReference>
<dbReference type="GO" id="GO:0005886">
    <property type="term" value="C:plasma membrane"/>
    <property type="evidence" value="ECO:0007669"/>
    <property type="project" value="UniProtKB-SubCell"/>
</dbReference>
<feature type="domain" description="Major facilitator superfamily (MFS) profile" evidence="12">
    <location>
        <begin position="27"/>
        <end position="426"/>
    </location>
</feature>